<evidence type="ECO:0000313" key="10">
    <source>
        <dbReference type="EMBL" id="CAG5108196.1"/>
    </source>
</evidence>
<dbReference type="InterPro" id="IPR018011">
    <property type="entry name" value="Carb_sulfotrans_8-10"/>
</dbReference>
<evidence type="ECO:0000256" key="1">
    <source>
        <dbReference type="ARBA" id="ARBA00004323"/>
    </source>
</evidence>
<evidence type="ECO:0000256" key="2">
    <source>
        <dbReference type="ARBA" id="ARBA00006339"/>
    </source>
</evidence>
<evidence type="ECO:0000256" key="6">
    <source>
        <dbReference type="ARBA" id="ARBA00023034"/>
    </source>
</evidence>
<evidence type="ECO:0000256" key="9">
    <source>
        <dbReference type="RuleBase" id="RU364020"/>
    </source>
</evidence>
<dbReference type="Pfam" id="PF03567">
    <property type="entry name" value="Sulfotransfer_2"/>
    <property type="match status" value="2"/>
</dbReference>
<evidence type="ECO:0000256" key="8">
    <source>
        <dbReference type="ARBA" id="ARBA00023180"/>
    </source>
</evidence>
<keyword evidence="7" id="KW-0472">Membrane</keyword>
<comment type="similarity">
    <text evidence="2 9">Belongs to the sulfotransferase 2 family.</text>
</comment>
<keyword evidence="6 9" id="KW-0333">Golgi apparatus</keyword>
<evidence type="ECO:0000313" key="11">
    <source>
        <dbReference type="Proteomes" id="UP001158576"/>
    </source>
</evidence>
<protein>
    <recommendedName>
        <fullName evidence="9">Carbohydrate sulfotransferase</fullName>
        <ecNumber evidence="9">2.8.2.-</ecNumber>
    </recommendedName>
</protein>
<name>A0ABN7T439_OIKDI</name>
<keyword evidence="5" id="KW-1133">Transmembrane helix</keyword>
<dbReference type="InterPro" id="IPR005331">
    <property type="entry name" value="Sulfotransferase"/>
</dbReference>
<dbReference type="PANTHER" id="PTHR12137">
    <property type="entry name" value="CARBOHYDRATE SULFOTRANSFERASE"/>
    <property type="match status" value="1"/>
</dbReference>
<dbReference type="PANTHER" id="PTHR12137:SF54">
    <property type="entry name" value="CARBOHYDRATE SULFOTRANSFERASE"/>
    <property type="match status" value="1"/>
</dbReference>
<keyword evidence="3 9" id="KW-0808">Transferase</keyword>
<evidence type="ECO:0000256" key="4">
    <source>
        <dbReference type="ARBA" id="ARBA00022692"/>
    </source>
</evidence>
<dbReference type="EC" id="2.8.2.-" evidence="9"/>
<accession>A0ABN7T439</accession>
<evidence type="ECO:0000256" key="7">
    <source>
        <dbReference type="ARBA" id="ARBA00023136"/>
    </source>
</evidence>
<sequence length="556" mass="63284">MKNIMLFMLSLVGLTLVWLILLASTVSLSDTRSYEVSRSVQKLEKEEALDARKTNSSIIQAPKEIEENPRKIKEDQQKIRLEKNRAFCENKKFQDSSKFELYGKSSGNVGFKTCLVAKAASTSLSMAYLLATGRLDSSKKLTLEDVTSGDERFNRKCASLLDGCLVKRSPRTVPISERVVFVREPMQRLYSAYRDKIARIRDRAGFNKDLNSLQEENPDVINEAQASDRTIIRAEKAEYLSKEMKDDHLEMRLKKHRAFCQKKNTHAANSRDSLLDLYGKSSGNVGFKTCLVAKAASTSLTTALLLATGRLDSSKKLTLDDVTAGDERFNRKCTSVQNGCLVRRSPKTVPISERIIFVREPMDRLYSAYKDRIARLHDRPGFCFLLVACKPFIVEKVEPGGRDWYYEKYTRFMKPNAPATAELAIKQNFSVSFEEFVSWLVSNNKFSADMHWKPQFTNCQPCQYSFIGHVETIAEDLDALFSRLKVSNLTSSHVFAHSDSVNPHRTSSTKNNSAKTETATLEEILRKLPKNHRDALLSHYRQDYEAFGYDLPDYLL</sequence>
<proteinExistence type="inferred from homology"/>
<dbReference type="Proteomes" id="UP001158576">
    <property type="component" value="Chromosome 1"/>
</dbReference>
<evidence type="ECO:0000256" key="3">
    <source>
        <dbReference type="ARBA" id="ARBA00022679"/>
    </source>
</evidence>
<keyword evidence="4" id="KW-0812">Transmembrane</keyword>
<gene>
    <name evidence="10" type="ORF">OKIOD_LOCUS12444</name>
</gene>
<organism evidence="10 11">
    <name type="scientific">Oikopleura dioica</name>
    <name type="common">Tunicate</name>
    <dbReference type="NCBI Taxonomy" id="34765"/>
    <lineage>
        <taxon>Eukaryota</taxon>
        <taxon>Metazoa</taxon>
        <taxon>Chordata</taxon>
        <taxon>Tunicata</taxon>
        <taxon>Appendicularia</taxon>
        <taxon>Copelata</taxon>
        <taxon>Oikopleuridae</taxon>
        <taxon>Oikopleura</taxon>
    </lineage>
</organism>
<keyword evidence="11" id="KW-1185">Reference proteome</keyword>
<keyword evidence="8 9" id="KW-0325">Glycoprotein</keyword>
<evidence type="ECO:0000256" key="5">
    <source>
        <dbReference type="ARBA" id="ARBA00022989"/>
    </source>
</evidence>
<reference evidence="10 11" key="1">
    <citation type="submission" date="2021-04" db="EMBL/GenBank/DDBJ databases">
        <authorList>
            <person name="Bliznina A."/>
        </authorList>
    </citation>
    <scope>NUCLEOTIDE SEQUENCE [LARGE SCALE GENOMIC DNA]</scope>
</reference>
<dbReference type="EMBL" id="OU015566">
    <property type="protein sequence ID" value="CAG5108196.1"/>
    <property type="molecule type" value="Genomic_DNA"/>
</dbReference>
<keyword evidence="9" id="KW-0119">Carbohydrate metabolism</keyword>
<keyword evidence="9" id="KW-0735">Signal-anchor</keyword>
<comment type="subcellular location">
    <subcellularLocation>
        <location evidence="1 9">Golgi apparatus membrane</location>
        <topology evidence="1 9">Single-pass type II membrane protein</topology>
    </subcellularLocation>
</comment>